<name>U4L1V7_PYROM</name>
<organism evidence="2 3">
    <name type="scientific">Pyronema omphalodes (strain CBS 100304)</name>
    <name type="common">Pyronema confluens</name>
    <dbReference type="NCBI Taxonomy" id="1076935"/>
    <lineage>
        <taxon>Eukaryota</taxon>
        <taxon>Fungi</taxon>
        <taxon>Dikarya</taxon>
        <taxon>Ascomycota</taxon>
        <taxon>Pezizomycotina</taxon>
        <taxon>Pezizomycetes</taxon>
        <taxon>Pezizales</taxon>
        <taxon>Pyronemataceae</taxon>
        <taxon>Pyronema</taxon>
    </lineage>
</organism>
<reference evidence="2 3" key="1">
    <citation type="journal article" date="2013" name="PLoS Genet.">
        <title>The genome and development-dependent transcriptomes of Pyronema confluens: a window into fungal evolution.</title>
        <authorList>
            <person name="Traeger S."/>
            <person name="Altegoer F."/>
            <person name="Freitag M."/>
            <person name="Gabaldon T."/>
            <person name="Kempken F."/>
            <person name="Kumar A."/>
            <person name="Marcet-Houben M."/>
            <person name="Poggeler S."/>
            <person name="Stajich J.E."/>
            <person name="Nowrousian M."/>
        </authorList>
    </citation>
    <scope>NUCLEOTIDE SEQUENCE [LARGE SCALE GENOMIC DNA]</scope>
    <source>
        <strain evidence="3">CBS 100304</strain>
        <tissue evidence="2">Vegetative mycelium</tissue>
    </source>
</reference>
<dbReference type="AlphaFoldDB" id="U4L1V7"/>
<protein>
    <submittedName>
        <fullName evidence="2">Uncharacterized protein</fullName>
    </submittedName>
</protein>
<evidence type="ECO:0000313" key="3">
    <source>
        <dbReference type="Proteomes" id="UP000018144"/>
    </source>
</evidence>
<sequence length="266" mass="30099">MQSTGDVTALRTVVKRMEKHLQNLPVRPQIYCPLEEEIFSQCIRKSTLKLLDRARIDLVFFALQDSGHEIDLIKKIPASPYLKRVALRFIAHQQPFAHIIEKLSEDVLANVTHLRLPDTCIPLTFFSNPYGSVKYRLCLPVVSGNGVTIMKQYGIKSIDMPNLKYLEIAAGAGMNLHEVNIQLKEYFPVVAPKLEVLEVHSYDKMDQTARDAWYFNLGGNATVNPKIEKGCQTKESQQAQNPTAASEPQQQASNLQIRPAKKPRME</sequence>
<proteinExistence type="predicted"/>
<dbReference type="EMBL" id="HF935283">
    <property type="protein sequence ID" value="CCX06228.1"/>
    <property type="molecule type" value="Genomic_DNA"/>
</dbReference>
<keyword evidence="3" id="KW-1185">Reference proteome</keyword>
<dbReference type="Proteomes" id="UP000018144">
    <property type="component" value="Unassembled WGS sequence"/>
</dbReference>
<evidence type="ECO:0000256" key="1">
    <source>
        <dbReference type="SAM" id="MobiDB-lite"/>
    </source>
</evidence>
<feature type="compositionally biased region" description="Polar residues" evidence="1">
    <location>
        <begin position="233"/>
        <end position="256"/>
    </location>
</feature>
<accession>U4L1V7</accession>
<feature type="region of interest" description="Disordered" evidence="1">
    <location>
        <begin position="231"/>
        <end position="266"/>
    </location>
</feature>
<evidence type="ECO:0000313" key="2">
    <source>
        <dbReference type="EMBL" id="CCX06228.1"/>
    </source>
</evidence>
<gene>
    <name evidence="2" type="ORF">PCON_05815</name>
</gene>